<dbReference type="EMBL" id="JACAZF010000003">
    <property type="protein sequence ID" value="KAF7310316.1"/>
    <property type="molecule type" value="Genomic_DNA"/>
</dbReference>
<comment type="caution">
    <text evidence="2">The sequence shown here is derived from an EMBL/GenBank/DDBJ whole genome shotgun (WGS) entry which is preliminary data.</text>
</comment>
<sequence>MLFRSLVCAAALVGTAFSSPAPSKLQERNLLGQVIDALNLGLVSDNKVFLTLATLTNNLVSINFDVKNVLPFELTIDSISVSAGLNGTVFAAFNHTFSGGASLKPVVVPGFGGTKNSGNITNVLLTQGVDKSLAIVPFGVLDLINVDVNVRALTILGFGGTPLQITGLKQASVPTTYSLDLS</sequence>
<evidence type="ECO:0000313" key="2">
    <source>
        <dbReference type="EMBL" id="KAF7310316.1"/>
    </source>
</evidence>
<evidence type="ECO:0008006" key="4">
    <source>
        <dbReference type="Google" id="ProtNLM"/>
    </source>
</evidence>
<gene>
    <name evidence="2" type="ORF">MIND_00405700</name>
</gene>
<accession>A0A8H6T4X5</accession>
<dbReference type="AlphaFoldDB" id="A0A8H6T4X5"/>
<dbReference type="OrthoDB" id="3251634at2759"/>
<dbReference type="GeneID" id="59343397"/>
<name>A0A8H6T4X5_9AGAR</name>
<reference evidence="2" key="1">
    <citation type="submission" date="2020-05" db="EMBL/GenBank/DDBJ databases">
        <title>Mycena genomes resolve the evolution of fungal bioluminescence.</title>
        <authorList>
            <person name="Tsai I.J."/>
        </authorList>
    </citation>
    <scope>NUCLEOTIDE SEQUENCE</scope>
    <source>
        <strain evidence="2">171206Taipei</strain>
    </source>
</reference>
<evidence type="ECO:0000256" key="1">
    <source>
        <dbReference type="SAM" id="SignalP"/>
    </source>
</evidence>
<organism evidence="2 3">
    <name type="scientific">Mycena indigotica</name>
    <dbReference type="NCBI Taxonomy" id="2126181"/>
    <lineage>
        <taxon>Eukaryota</taxon>
        <taxon>Fungi</taxon>
        <taxon>Dikarya</taxon>
        <taxon>Basidiomycota</taxon>
        <taxon>Agaricomycotina</taxon>
        <taxon>Agaricomycetes</taxon>
        <taxon>Agaricomycetidae</taxon>
        <taxon>Agaricales</taxon>
        <taxon>Marasmiineae</taxon>
        <taxon>Mycenaceae</taxon>
        <taxon>Mycena</taxon>
    </lineage>
</organism>
<dbReference type="Proteomes" id="UP000636479">
    <property type="component" value="Unassembled WGS sequence"/>
</dbReference>
<feature type="signal peptide" evidence="1">
    <location>
        <begin position="1"/>
        <end position="18"/>
    </location>
</feature>
<feature type="chain" id="PRO_5034868938" description="Secreted protein" evidence="1">
    <location>
        <begin position="19"/>
        <end position="182"/>
    </location>
</feature>
<proteinExistence type="predicted"/>
<keyword evidence="3" id="KW-1185">Reference proteome</keyword>
<protein>
    <recommendedName>
        <fullName evidence="4">Secreted protein</fullName>
    </recommendedName>
</protein>
<keyword evidence="1" id="KW-0732">Signal</keyword>
<dbReference type="RefSeq" id="XP_037223766.1">
    <property type="nucleotide sequence ID" value="XM_037360881.1"/>
</dbReference>
<evidence type="ECO:0000313" key="3">
    <source>
        <dbReference type="Proteomes" id="UP000636479"/>
    </source>
</evidence>